<proteinExistence type="inferred from homology"/>
<evidence type="ECO:0000256" key="2">
    <source>
        <dbReference type="RuleBase" id="RU365009"/>
    </source>
</evidence>
<feature type="signal peptide" evidence="2">
    <location>
        <begin position="1"/>
        <end position="19"/>
    </location>
</feature>
<organism evidence="3 4">
    <name type="scientific">Exophiala spinifera</name>
    <dbReference type="NCBI Taxonomy" id="91928"/>
    <lineage>
        <taxon>Eukaryota</taxon>
        <taxon>Fungi</taxon>
        <taxon>Dikarya</taxon>
        <taxon>Ascomycota</taxon>
        <taxon>Pezizomycotina</taxon>
        <taxon>Eurotiomycetes</taxon>
        <taxon>Chaetothyriomycetidae</taxon>
        <taxon>Chaetothyriales</taxon>
        <taxon>Herpotrichiellaceae</taxon>
        <taxon>Exophiala</taxon>
    </lineage>
</organism>
<keyword evidence="1 2" id="KW-1015">Disulfide bond</keyword>
<reference evidence="3 4" key="1">
    <citation type="submission" date="2015-01" db="EMBL/GenBank/DDBJ databases">
        <title>The Genome Sequence of Exophiala spinifera CBS89968.</title>
        <authorList>
            <consortium name="The Broad Institute Genomics Platform"/>
            <person name="Cuomo C."/>
            <person name="de Hoog S."/>
            <person name="Gorbushina A."/>
            <person name="Stielow B."/>
            <person name="Teixiera M."/>
            <person name="Abouelleil A."/>
            <person name="Chapman S.B."/>
            <person name="Priest M."/>
            <person name="Young S.K."/>
            <person name="Wortman J."/>
            <person name="Nusbaum C."/>
            <person name="Birren B."/>
        </authorList>
    </citation>
    <scope>NUCLEOTIDE SEQUENCE [LARGE SCALE GENOMIC DNA]</scope>
    <source>
        <strain evidence="3 4">CBS 89968</strain>
    </source>
</reference>
<dbReference type="GO" id="GO:0009277">
    <property type="term" value="C:fungal-type cell wall"/>
    <property type="evidence" value="ECO:0007669"/>
    <property type="project" value="InterPro"/>
</dbReference>
<dbReference type="GO" id="GO:0005199">
    <property type="term" value="F:structural constituent of cell wall"/>
    <property type="evidence" value="ECO:0007669"/>
    <property type="project" value="InterPro"/>
</dbReference>
<dbReference type="HOGENOM" id="CLU_164195_0_0_1"/>
<evidence type="ECO:0000313" key="4">
    <source>
        <dbReference type="Proteomes" id="UP000053328"/>
    </source>
</evidence>
<keyword evidence="4" id="KW-1185">Reference proteome</keyword>
<accession>A0A0D1ZC16</accession>
<dbReference type="AlphaFoldDB" id="A0A0D1ZC16"/>
<dbReference type="Proteomes" id="UP000053328">
    <property type="component" value="Unassembled WGS sequence"/>
</dbReference>
<comment type="subcellular location">
    <subcellularLocation>
        <location evidence="2">Secreted</location>
        <location evidence="2">Cell wall</location>
    </subcellularLocation>
</comment>
<dbReference type="Pfam" id="PF01185">
    <property type="entry name" value="Hydrophobin"/>
    <property type="match status" value="1"/>
</dbReference>
<gene>
    <name evidence="3" type="ORF">PV08_11481</name>
</gene>
<comment type="similarity">
    <text evidence="2">Belongs to the fungal hydrophobin family.</text>
</comment>
<dbReference type="EMBL" id="KN847500">
    <property type="protein sequence ID" value="KIW10517.1"/>
    <property type="molecule type" value="Genomic_DNA"/>
</dbReference>
<keyword evidence="2" id="KW-0964">Secreted</keyword>
<dbReference type="GeneID" id="27338564"/>
<dbReference type="OrthoDB" id="4225815at2759"/>
<keyword evidence="2" id="KW-0134">Cell wall</keyword>
<sequence length="123" mass="12260">MRAAIIVFGITALTAITQAIPTESKKRDLYVRTASADVSCGNDQVISCCDTNKMTSGTTHAGIMGAGNVLDGVLGGACSPLGVGILSGGLPVTDACGNNVAACCTGDQNGGLLNLQCNSLNVL</sequence>
<protein>
    <recommendedName>
        <fullName evidence="2">Hydrophobin</fullName>
    </recommendedName>
</protein>
<name>A0A0D1ZC16_9EURO</name>
<evidence type="ECO:0000313" key="3">
    <source>
        <dbReference type="EMBL" id="KIW10517.1"/>
    </source>
</evidence>
<dbReference type="SMART" id="SM00075">
    <property type="entry name" value="HYDRO"/>
    <property type="match status" value="1"/>
</dbReference>
<dbReference type="CDD" id="cd23507">
    <property type="entry name" value="hydrophobin_I"/>
    <property type="match status" value="1"/>
</dbReference>
<evidence type="ECO:0000256" key="1">
    <source>
        <dbReference type="ARBA" id="ARBA00023157"/>
    </source>
</evidence>
<dbReference type="VEuPathDB" id="FungiDB:PV08_11481"/>
<keyword evidence="2" id="KW-0732">Signal</keyword>
<dbReference type="InterPro" id="IPR001338">
    <property type="entry name" value="Class_I_Hydrophobin"/>
</dbReference>
<feature type="chain" id="PRO_5013984356" description="Hydrophobin" evidence="2">
    <location>
        <begin position="20"/>
        <end position="123"/>
    </location>
</feature>
<dbReference type="RefSeq" id="XP_016230733.1">
    <property type="nucleotide sequence ID" value="XM_016385789.1"/>
</dbReference>